<feature type="compositionally biased region" description="Polar residues" evidence="1">
    <location>
        <begin position="620"/>
        <end position="635"/>
    </location>
</feature>
<dbReference type="STRING" id="685588.A0A067SCQ2"/>
<keyword evidence="3" id="KW-1185">Reference proteome</keyword>
<sequence length="668" mass="76008">MPETRETTTGGKVCKTFLEDHPDVPVEEDVKADRTTTQLPMDNSEAKAPAKKLMGPPEERILISLHADAVEKELRYHKPESPASSGLPYELTSWDSGSLRGYSGANQKPLYPPMYTNPKNHRPISEKRLAFTDVVLDSRNYILKFVDKDKNDCWVQIQPLTHTSVQIYTMDQWDKAISKISKELRGFKIAIAFKFKTHVMAFLTLDMVFQVTWAPSREKLPVQYADVYMDPEGYLKQITDWMLKRRGGAGVLRPKARTRNALAVIKETHEIHGVGQYSAPEVLFLAGTFSLPASLLVTQTVLTCTGVSPTISEEDLFDSPSMTARLLAAYYEFARVGHFELWALVQRHMYGYVTAVSTKDRLHYAEFLRVWGKDRTFISERQSRLLDARNEKTSKFDAFEPELIRHALTVDKCNLGSLIFGTELWQKLSLSAGLPSSTCNEDNPLAKYYKRNHIKAKPSRLDPTAYDFLFHSNKIGRTLTPTWRPVFCFRLLVDKSDVWTLYNEPEQHDRFTPIVGEERERRLLNFKTQHTNVQTVGPLDFCGTARLVSGRGKDVMLVCEGDPTKSTFYVKRRILEKETIKLKGRGTEHSGIPADIKKRKLREFYPQSGGDSLQAATTILPSKSDTTLCPTSSQEPPKKKRRSADRDMAKFQPIIQSTVRASRSRRNA</sequence>
<dbReference type="AlphaFoldDB" id="A0A067SCQ2"/>
<dbReference type="Proteomes" id="UP000027222">
    <property type="component" value="Unassembled WGS sequence"/>
</dbReference>
<reference evidence="3" key="1">
    <citation type="journal article" date="2014" name="Proc. Natl. Acad. Sci. U.S.A.">
        <title>Extensive sampling of basidiomycete genomes demonstrates inadequacy of the white-rot/brown-rot paradigm for wood decay fungi.</title>
        <authorList>
            <person name="Riley R."/>
            <person name="Salamov A.A."/>
            <person name="Brown D.W."/>
            <person name="Nagy L.G."/>
            <person name="Floudas D."/>
            <person name="Held B.W."/>
            <person name="Levasseur A."/>
            <person name="Lombard V."/>
            <person name="Morin E."/>
            <person name="Otillar R."/>
            <person name="Lindquist E.A."/>
            <person name="Sun H."/>
            <person name="LaButti K.M."/>
            <person name="Schmutz J."/>
            <person name="Jabbour D."/>
            <person name="Luo H."/>
            <person name="Baker S.E."/>
            <person name="Pisabarro A.G."/>
            <person name="Walton J.D."/>
            <person name="Blanchette R.A."/>
            <person name="Henrissat B."/>
            <person name="Martin F."/>
            <person name="Cullen D."/>
            <person name="Hibbett D.S."/>
            <person name="Grigoriev I.V."/>
        </authorList>
    </citation>
    <scope>NUCLEOTIDE SEQUENCE [LARGE SCALE GENOMIC DNA]</scope>
    <source>
        <strain evidence="3">CBS 339.88</strain>
    </source>
</reference>
<accession>A0A067SCQ2</accession>
<protein>
    <submittedName>
        <fullName evidence="2">Uncharacterized protein</fullName>
    </submittedName>
</protein>
<feature type="compositionally biased region" description="Basic and acidic residues" evidence="1">
    <location>
        <begin position="17"/>
        <end position="34"/>
    </location>
</feature>
<organism evidence="2 3">
    <name type="scientific">Galerina marginata (strain CBS 339.88)</name>
    <dbReference type="NCBI Taxonomy" id="685588"/>
    <lineage>
        <taxon>Eukaryota</taxon>
        <taxon>Fungi</taxon>
        <taxon>Dikarya</taxon>
        <taxon>Basidiomycota</taxon>
        <taxon>Agaricomycotina</taxon>
        <taxon>Agaricomycetes</taxon>
        <taxon>Agaricomycetidae</taxon>
        <taxon>Agaricales</taxon>
        <taxon>Agaricineae</taxon>
        <taxon>Strophariaceae</taxon>
        <taxon>Galerina</taxon>
    </lineage>
</organism>
<evidence type="ECO:0000313" key="3">
    <source>
        <dbReference type="Proteomes" id="UP000027222"/>
    </source>
</evidence>
<evidence type="ECO:0000256" key="1">
    <source>
        <dbReference type="SAM" id="MobiDB-lite"/>
    </source>
</evidence>
<dbReference type="OrthoDB" id="3268838at2759"/>
<dbReference type="EMBL" id="KL142444">
    <property type="protein sequence ID" value="KDR65504.1"/>
    <property type="molecule type" value="Genomic_DNA"/>
</dbReference>
<evidence type="ECO:0000313" key="2">
    <source>
        <dbReference type="EMBL" id="KDR65504.1"/>
    </source>
</evidence>
<name>A0A067SCQ2_GALM3</name>
<feature type="region of interest" description="Disordered" evidence="1">
    <location>
        <begin position="1"/>
        <end position="52"/>
    </location>
</feature>
<dbReference type="HOGENOM" id="CLU_022273_0_0_1"/>
<proteinExistence type="predicted"/>
<gene>
    <name evidence="2" type="ORF">GALMADRAFT_148649</name>
</gene>
<feature type="region of interest" description="Disordered" evidence="1">
    <location>
        <begin position="620"/>
        <end position="668"/>
    </location>
</feature>